<dbReference type="InterPro" id="IPR036129">
    <property type="entry name" value="Glycerate_kinase_sf"/>
</dbReference>
<feature type="non-terminal residue" evidence="1">
    <location>
        <position position="1"/>
    </location>
</feature>
<organism evidence="1">
    <name type="scientific">Streptomyces sp. SID7958</name>
    <dbReference type="NCBI Taxonomy" id="2706093"/>
    <lineage>
        <taxon>Bacteria</taxon>
        <taxon>Bacillati</taxon>
        <taxon>Actinomycetota</taxon>
        <taxon>Actinomycetes</taxon>
        <taxon>Kitasatosporales</taxon>
        <taxon>Streptomycetaceae</taxon>
        <taxon>Streptomyces</taxon>
    </lineage>
</organism>
<dbReference type="Gene3D" id="3.40.50.10350">
    <property type="entry name" value="Glycerate kinase, domain 1"/>
    <property type="match status" value="1"/>
</dbReference>
<evidence type="ECO:0000313" key="1">
    <source>
        <dbReference type="EMBL" id="NEC82211.1"/>
    </source>
</evidence>
<keyword evidence="1" id="KW-0418">Kinase</keyword>
<gene>
    <name evidence="1" type="ORF">G3I38_23945</name>
</gene>
<proteinExistence type="predicted"/>
<dbReference type="GO" id="GO:0008887">
    <property type="term" value="F:glycerate kinase activity"/>
    <property type="evidence" value="ECO:0007669"/>
    <property type="project" value="InterPro"/>
</dbReference>
<dbReference type="Pfam" id="PF02595">
    <property type="entry name" value="Gly_kinase"/>
    <property type="match status" value="1"/>
</dbReference>
<dbReference type="EMBL" id="JAAGMU010001228">
    <property type="protein sequence ID" value="NEC82211.1"/>
    <property type="molecule type" value="Genomic_DNA"/>
</dbReference>
<name>A0A6G3U6S5_9ACTN</name>
<dbReference type="InterPro" id="IPR004381">
    <property type="entry name" value="Glycerate_kinase"/>
</dbReference>
<dbReference type="GO" id="GO:0031388">
    <property type="term" value="P:organic acid phosphorylation"/>
    <property type="evidence" value="ECO:0007669"/>
    <property type="project" value="InterPro"/>
</dbReference>
<dbReference type="RefSeq" id="WP_164337449.1">
    <property type="nucleotide sequence ID" value="NZ_JAAGMU010001228.1"/>
</dbReference>
<keyword evidence="1" id="KW-0808">Transferase</keyword>
<dbReference type="AlphaFoldDB" id="A0A6G3U6S5"/>
<sequence>APAGVAAAARAAGKEVVAVCGRLALPPEELGRAGIRRAYALTDLEPDVTRCIAEAGPILERTAARIARDFLT</sequence>
<comment type="caution">
    <text evidence="1">The sequence shown here is derived from an EMBL/GenBank/DDBJ whole genome shotgun (WGS) entry which is preliminary data.</text>
</comment>
<reference evidence="1" key="1">
    <citation type="submission" date="2020-01" db="EMBL/GenBank/DDBJ databases">
        <title>Insect and environment-associated Actinomycetes.</title>
        <authorList>
            <person name="Currrie C."/>
            <person name="Chevrette M."/>
            <person name="Carlson C."/>
            <person name="Stubbendieck R."/>
            <person name="Wendt-Pienkowski E."/>
        </authorList>
    </citation>
    <scope>NUCLEOTIDE SEQUENCE</scope>
    <source>
        <strain evidence="1">SID7958</strain>
    </source>
</reference>
<protein>
    <submittedName>
        <fullName evidence="1">Glycerate kinase</fullName>
    </submittedName>
</protein>
<dbReference type="SUPFAM" id="SSF110738">
    <property type="entry name" value="Glycerate kinase I"/>
    <property type="match status" value="1"/>
</dbReference>
<accession>A0A6G3U6S5</accession>
<dbReference type="InterPro" id="IPR018197">
    <property type="entry name" value="Glycerate_kinase_RE-like"/>
</dbReference>